<dbReference type="Proteomes" id="UP000039324">
    <property type="component" value="Unassembled WGS sequence"/>
</dbReference>
<feature type="region of interest" description="Disordered" evidence="11">
    <location>
        <begin position="306"/>
        <end position="334"/>
    </location>
</feature>
<dbReference type="PROSITE" id="PS00108">
    <property type="entry name" value="PROTEIN_KINASE_ST"/>
    <property type="match status" value="1"/>
</dbReference>
<evidence type="ECO:0000256" key="1">
    <source>
        <dbReference type="ARBA" id="ARBA00022527"/>
    </source>
</evidence>
<feature type="non-terminal residue" evidence="13">
    <location>
        <position position="1"/>
    </location>
</feature>
<evidence type="ECO:0000256" key="9">
    <source>
        <dbReference type="PROSITE-ProRule" id="PRU10141"/>
    </source>
</evidence>
<dbReference type="OrthoDB" id="377346at2759"/>
<dbReference type="PANTHER" id="PTHR24350">
    <property type="entry name" value="SERINE/THREONINE-PROTEIN KINASE IAL-RELATED"/>
    <property type="match status" value="1"/>
</dbReference>
<feature type="binding site" evidence="7">
    <location>
        <position position="177"/>
    </location>
    <ligand>
        <name>ATP</name>
        <dbReference type="ChEBI" id="CHEBI:30616"/>
    </ligand>
</feature>
<evidence type="ECO:0000313" key="14">
    <source>
        <dbReference type="Proteomes" id="UP000039324"/>
    </source>
</evidence>
<dbReference type="InterPro" id="IPR011009">
    <property type="entry name" value="Kinase-like_dom_sf"/>
</dbReference>
<dbReference type="InterPro" id="IPR030616">
    <property type="entry name" value="Aur-like"/>
</dbReference>
<dbReference type="SUPFAM" id="SSF56112">
    <property type="entry name" value="Protein kinase-like (PK-like)"/>
    <property type="match status" value="1"/>
</dbReference>
<evidence type="ECO:0000256" key="2">
    <source>
        <dbReference type="ARBA" id="ARBA00022679"/>
    </source>
</evidence>
<evidence type="ECO:0000256" key="11">
    <source>
        <dbReference type="SAM" id="MobiDB-lite"/>
    </source>
</evidence>
<keyword evidence="4" id="KW-0418">Kinase</keyword>
<keyword evidence="1 10" id="KW-0723">Serine/threonine-protein kinase</keyword>
<dbReference type="PROSITE" id="PS50011">
    <property type="entry name" value="PROTEIN_KINASE_DOM"/>
    <property type="match status" value="1"/>
</dbReference>
<dbReference type="EMBL" id="CDSF01000090">
    <property type="protein sequence ID" value="CEO99158.1"/>
    <property type="molecule type" value="Genomic_DNA"/>
</dbReference>
<reference evidence="13 14" key="1">
    <citation type="submission" date="2015-02" db="EMBL/GenBank/DDBJ databases">
        <authorList>
            <person name="Chooi Y.-H."/>
        </authorList>
    </citation>
    <scope>NUCLEOTIDE SEQUENCE [LARGE SCALE GENOMIC DNA]</scope>
    <source>
        <strain evidence="13">E3</strain>
    </source>
</reference>
<dbReference type="InterPro" id="IPR000719">
    <property type="entry name" value="Prot_kinase_dom"/>
</dbReference>
<dbReference type="OMA" id="PPMANIG"/>
<feature type="active site" description="Proton acceptor" evidence="6">
    <location>
        <position position="159"/>
    </location>
</feature>
<proteinExistence type="inferred from homology"/>
<comment type="similarity">
    <text evidence="10">Belongs to the protein kinase superfamily.</text>
</comment>
<sequence>LSVSVQAPHTTTRPSGAQVPPMANIGSPPWQLADLDLARERPIGRGANSQVFLYTARQAGVQLAVKRIARATITNPQRVLDEKSILMSIAHPAIVRLFCTMKDDAYLYLAMEWCSGGCITNQIERSGSGIPLESLRVYAYELLSAIRYLHTTAGVLHRDIKPGNLLLTNDGHLKLCDFGLSKRIVADARCTTLCGTEIYWAPEMVRRHRDLSAEGAPFDDRVDIWAFGVTIYQMAFSEHPFQDASAEGVFNKILRGDLMFPEQCDATLEGFLRSAMTVDQHDRPTACELASHEFLKGLDDSVFRRRGPPFAHPDDTDDDEDAIDDADQAAFDDF</sequence>
<keyword evidence="14" id="KW-1185">Reference proteome</keyword>
<dbReference type="Gene3D" id="1.10.510.10">
    <property type="entry name" value="Transferase(Phosphotransferase) domain 1"/>
    <property type="match status" value="1"/>
</dbReference>
<dbReference type="GO" id="GO:0004674">
    <property type="term" value="F:protein serine/threonine kinase activity"/>
    <property type="evidence" value="ECO:0007669"/>
    <property type="project" value="UniProtKB-KW"/>
</dbReference>
<protein>
    <recommendedName>
        <fullName evidence="12">Protein kinase domain-containing protein</fullName>
    </recommendedName>
</protein>
<evidence type="ECO:0000256" key="7">
    <source>
        <dbReference type="PIRSR" id="PIRSR630616-2"/>
    </source>
</evidence>
<dbReference type="GO" id="GO:0005524">
    <property type="term" value="F:ATP binding"/>
    <property type="evidence" value="ECO:0007669"/>
    <property type="project" value="UniProtKB-UniRule"/>
</dbReference>
<gene>
    <name evidence="13" type="ORF">PBRA_001063</name>
</gene>
<evidence type="ECO:0000256" key="6">
    <source>
        <dbReference type="PIRSR" id="PIRSR630616-1"/>
    </source>
</evidence>
<dbReference type="InterPro" id="IPR008271">
    <property type="entry name" value="Ser/Thr_kinase_AS"/>
</dbReference>
<feature type="compositionally biased region" description="Polar residues" evidence="11">
    <location>
        <begin position="1"/>
        <end position="15"/>
    </location>
</feature>
<keyword evidence="3 7" id="KW-0547">Nucleotide-binding</keyword>
<dbReference type="PROSITE" id="PS00107">
    <property type="entry name" value="PROTEIN_KINASE_ATP"/>
    <property type="match status" value="1"/>
</dbReference>
<keyword evidence="5 7" id="KW-0067">ATP-binding</keyword>
<accession>A0A0G4IV20</accession>
<dbReference type="Pfam" id="PF00069">
    <property type="entry name" value="Pkinase"/>
    <property type="match status" value="1"/>
</dbReference>
<evidence type="ECO:0000313" key="13">
    <source>
        <dbReference type="EMBL" id="CEO99158.1"/>
    </source>
</evidence>
<feature type="region of interest" description="Disordered" evidence="11">
    <location>
        <begin position="1"/>
        <end position="23"/>
    </location>
</feature>
<evidence type="ECO:0000256" key="3">
    <source>
        <dbReference type="ARBA" id="ARBA00022741"/>
    </source>
</evidence>
<evidence type="ECO:0000256" key="10">
    <source>
        <dbReference type="RuleBase" id="RU000304"/>
    </source>
</evidence>
<dbReference type="STRING" id="37360.A0A0G4IV20"/>
<name>A0A0G4IV20_PLABS</name>
<evidence type="ECO:0000259" key="12">
    <source>
        <dbReference type="PROSITE" id="PS50011"/>
    </source>
</evidence>
<organism evidence="13 14">
    <name type="scientific">Plasmodiophora brassicae</name>
    <name type="common">Clubroot disease agent</name>
    <dbReference type="NCBI Taxonomy" id="37360"/>
    <lineage>
        <taxon>Eukaryota</taxon>
        <taxon>Sar</taxon>
        <taxon>Rhizaria</taxon>
        <taxon>Endomyxa</taxon>
        <taxon>Phytomyxea</taxon>
        <taxon>Plasmodiophorida</taxon>
        <taxon>Plasmodiophoridae</taxon>
        <taxon>Plasmodiophora</taxon>
    </lineage>
</organism>
<dbReference type="SMART" id="SM00220">
    <property type="entry name" value="S_TKc"/>
    <property type="match status" value="1"/>
</dbReference>
<feature type="cross-link" description="Glycyl lysine isopeptide (Lys-Gly) (interchain with G-Cter in SUMO2)" evidence="8">
    <location>
        <position position="161"/>
    </location>
</feature>
<dbReference type="AlphaFoldDB" id="A0A0G4IV20"/>
<dbReference type="InterPro" id="IPR017441">
    <property type="entry name" value="Protein_kinase_ATP_BS"/>
</dbReference>
<evidence type="ECO:0000256" key="4">
    <source>
        <dbReference type="ARBA" id="ARBA00022777"/>
    </source>
</evidence>
<evidence type="ECO:0000256" key="8">
    <source>
        <dbReference type="PIRSR" id="PIRSR630616-3"/>
    </source>
</evidence>
<feature type="binding site" evidence="7 9">
    <location>
        <position position="66"/>
    </location>
    <ligand>
        <name>ATP</name>
        <dbReference type="ChEBI" id="CHEBI:30616"/>
    </ligand>
</feature>
<feature type="compositionally biased region" description="Acidic residues" evidence="11">
    <location>
        <begin position="315"/>
        <end position="334"/>
    </location>
</feature>
<keyword evidence="2" id="KW-0808">Transferase</keyword>
<evidence type="ECO:0000256" key="5">
    <source>
        <dbReference type="ARBA" id="ARBA00022840"/>
    </source>
</evidence>
<feature type="domain" description="Protein kinase" evidence="12">
    <location>
        <begin position="37"/>
        <end position="295"/>
    </location>
</feature>